<dbReference type="PANTHER" id="PTHR36933">
    <property type="entry name" value="SLL0788 PROTEIN"/>
    <property type="match status" value="1"/>
</dbReference>
<accession>A0A1H9XGQ5</accession>
<dbReference type="PANTHER" id="PTHR36933:SF1">
    <property type="entry name" value="SLL0788 PROTEIN"/>
    <property type="match status" value="1"/>
</dbReference>
<dbReference type="EMBL" id="FOHB01000008">
    <property type="protein sequence ID" value="SES45388.1"/>
    <property type="molecule type" value="Genomic_DNA"/>
</dbReference>
<dbReference type="AlphaFoldDB" id="A0A1H9XGQ5"/>
<proteinExistence type="predicted"/>
<evidence type="ECO:0000256" key="1">
    <source>
        <dbReference type="SAM" id="MobiDB-lite"/>
    </source>
</evidence>
<gene>
    <name evidence="3" type="ORF">SAMN05216199_3786</name>
</gene>
<dbReference type="InterPro" id="IPR012347">
    <property type="entry name" value="Ferritin-like"/>
</dbReference>
<name>A0A1H9XGQ5_9MICO</name>
<dbReference type="STRING" id="587636.SAMN05216199_3786"/>
<dbReference type="Pfam" id="PF03713">
    <property type="entry name" value="DUF305"/>
    <property type="match status" value="1"/>
</dbReference>
<feature type="region of interest" description="Disordered" evidence="1">
    <location>
        <begin position="1"/>
        <end position="22"/>
    </location>
</feature>
<dbReference type="InterPro" id="IPR005183">
    <property type="entry name" value="DUF305_CopM-like"/>
</dbReference>
<keyword evidence="4" id="KW-1185">Reference proteome</keyword>
<feature type="compositionally biased region" description="Polar residues" evidence="1">
    <location>
        <begin position="12"/>
        <end position="22"/>
    </location>
</feature>
<evidence type="ECO:0000313" key="4">
    <source>
        <dbReference type="Proteomes" id="UP000199019"/>
    </source>
</evidence>
<evidence type="ECO:0000313" key="3">
    <source>
        <dbReference type="EMBL" id="SES45388.1"/>
    </source>
</evidence>
<sequence>MVPAYDDGMTSPHGSHLSQPRVSSRVAGQAVAAVAAAVLLAACGDGTGDTSSPMADHGMTSSSSTNTTDSTTTGTQGPSATAPSSPAPTSPTSTASAPGSKGTPAAGPHNAADVEFASGMVPHHQQAVGMAAMALRHGGTPDFVKLAKAVKAAQAPEIEQMSGWLVGWGEPVPGASSHTGHTGAGMMSQKDLDDLDAMMGSGFEGMWLTLMVKHHQGALDMARAEVAKGQNAEVRKLAQSIITSQTAEIATMRKMADARAS</sequence>
<reference evidence="4" key="1">
    <citation type="submission" date="2016-10" db="EMBL/GenBank/DDBJ databases">
        <authorList>
            <person name="Varghese N."/>
            <person name="Submissions S."/>
        </authorList>
    </citation>
    <scope>NUCLEOTIDE SEQUENCE [LARGE SCALE GENOMIC DNA]</scope>
    <source>
        <strain evidence="4">CGMCC 1.6963</strain>
    </source>
</reference>
<dbReference type="Proteomes" id="UP000199019">
    <property type="component" value="Unassembled WGS sequence"/>
</dbReference>
<evidence type="ECO:0000259" key="2">
    <source>
        <dbReference type="Pfam" id="PF03713"/>
    </source>
</evidence>
<dbReference type="Gene3D" id="1.20.1260.10">
    <property type="match status" value="1"/>
</dbReference>
<feature type="domain" description="DUF305" evidence="2">
    <location>
        <begin position="113"/>
        <end position="255"/>
    </location>
</feature>
<feature type="compositionally biased region" description="Low complexity" evidence="1">
    <location>
        <begin position="60"/>
        <end position="84"/>
    </location>
</feature>
<feature type="region of interest" description="Disordered" evidence="1">
    <location>
        <begin position="49"/>
        <end position="111"/>
    </location>
</feature>
<protein>
    <submittedName>
        <fullName evidence="3">Uncharacterized conserved protein, DUF305 family</fullName>
    </submittedName>
</protein>
<organism evidence="3 4">
    <name type="scientific">Pedococcus cremeus</name>
    <dbReference type="NCBI Taxonomy" id="587636"/>
    <lineage>
        <taxon>Bacteria</taxon>
        <taxon>Bacillati</taxon>
        <taxon>Actinomycetota</taxon>
        <taxon>Actinomycetes</taxon>
        <taxon>Micrococcales</taxon>
        <taxon>Intrasporangiaceae</taxon>
        <taxon>Pedococcus</taxon>
    </lineage>
</organism>